<dbReference type="Pfam" id="PF01630">
    <property type="entry name" value="Glyco_hydro_56"/>
    <property type="match status" value="1"/>
</dbReference>
<accession>A0A8T3DD94</accession>
<keyword evidence="10" id="KW-1133">Transmembrane helix</keyword>
<feature type="disulfide bond" evidence="8">
    <location>
        <begin position="378"/>
        <end position="389"/>
    </location>
</feature>
<dbReference type="PROSITE" id="PS01186">
    <property type="entry name" value="EGF_2"/>
    <property type="match status" value="1"/>
</dbReference>
<dbReference type="GO" id="GO:0004415">
    <property type="term" value="F:hyalurononglucosaminidase activity"/>
    <property type="evidence" value="ECO:0007669"/>
    <property type="project" value="UniProtKB-UniRule"/>
</dbReference>
<dbReference type="OrthoDB" id="5796153at2759"/>
<comment type="caution">
    <text evidence="13">The sequence shown here is derived from an EMBL/GenBank/DDBJ whole genome shotgun (WGS) entry which is preliminary data.</text>
</comment>
<keyword evidence="5 9" id="KW-0326">Glycosidase</keyword>
<keyword evidence="3 9" id="KW-0378">Hydrolase</keyword>
<keyword evidence="10" id="KW-0812">Transmembrane</keyword>
<feature type="active site" description="Proton donor" evidence="7">
    <location>
        <position position="147"/>
    </location>
</feature>
<evidence type="ECO:0000313" key="14">
    <source>
        <dbReference type="Proteomes" id="UP000829720"/>
    </source>
</evidence>
<evidence type="ECO:0000259" key="12">
    <source>
        <dbReference type="PROSITE" id="PS01186"/>
    </source>
</evidence>
<evidence type="ECO:0000256" key="2">
    <source>
        <dbReference type="ARBA" id="ARBA00008871"/>
    </source>
</evidence>
<comment type="catalytic activity">
    <reaction evidence="1 9">
        <text>Random hydrolysis of (1-&gt;4)-linkages between N-acetyl-beta-D-glucosamine and D-glucuronate residues in hyaluronate.</text>
        <dbReference type="EC" id="3.2.1.35"/>
    </reaction>
</comment>
<feature type="disulfide bond" evidence="8">
    <location>
        <begin position="223"/>
        <end position="239"/>
    </location>
</feature>
<gene>
    <name evidence="13" type="ORF">AGOR_G00138460</name>
</gene>
<feature type="domain" description="EGF-like" evidence="11 12">
    <location>
        <begin position="427"/>
        <end position="438"/>
    </location>
</feature>
<dbReference type="InterPro" id="IPR013785">
    <property type="entry name" value="Aldolase_TIM"/>
</dbReference>
<evidence type="ECO:0000256" key="5">
    <source>
        <dbReference type="ARBA" id="ARBA00023295"/>
    </source>
</evidence>
<evidence type="ECO:0000256" key="3">
    <source>
        <dbReference type="ARBA" id="ARBA00022801"/>
    </source>
</evidence>
<dbReference type="Gene3D" id="3.20.20.70">
    <property type="entry name" value="Aldolase class I"/>
    <property type="match status" value="1"/>
</dbReference>
<evidence type="ECO:0000256" key="8">
    <source>
        <dbReference type="PIRSR" id="PIRSR038193-3"/>
    </source>
</evidence>
<reference evidence="13" key="1">
    <citation type="submission" date="2021-01" db="EMBL/GenBank/DDBJ databases">
        <authorList>
            <person name="Zahm M."/>
            <person name="Roques C."/>
            <person name="Cabau C."/>
            <person name="Klopp C."/>
            <person name="Donnadieu C."/>
            <person name="Jouanno E."/>
            <person name="Lampietro C."/>
            <person name="Louis A."/>
            <person name="Herpin A."/>
            <person name="Echchiki A."/>
            <person name="Berthelot C."/>
            <person name="Parey E."/>
            <person name="Roest-Crollius H."/>
            <person name="Braasch I."/>
            <person name="Postlethwait J."/>
            <person name="Bobe J."/>
            <person name="Montfort J."/>
            <person name="Bouchez O."/>
            <person name="Begum T."/>
            <person name="Mejri S."/>
            <person name="Adams A."/>
            <person name="Chen W.-J."/>
            <person name="Guiguen Y."/>
        </authorList>
    </citation>
    <scope>NUCLEOTIDE SEQUENCE</scope>
    <source>
        <tissue evidence="13">Blood</tissue>
    </source>
</reference>
<evidence type="ECO:0000256" key="4">
    <source>
        <dbReference type="ARBA" id="ARBA00023157"/>
    </source>
</evidence>
<dbReference type="Proteomes" id="UP000829720">
    <property type="component" value="Unassembled WGS sequence"/>
</dbReference>
<evidence type="ECO:0000313" key="13">
    <source>
        <dbReference type="EMBL" id="KAI1892918.1"/>
    </source>
</evidence>
<dbReference type="GO" id="GO:0030214">
    <property type="term" value="P:hyaluronan catabolic process"/>
    <property type="evidence" value="ECO:0007669"/>
    <property type="project" value="TreeGrafter"/>
</dbReference>
<comment type="similarity">
    <text evidence="2 6 9">Belongs to the glycosyl hydrolase 56 family.</text>
</comment>
<proteinExistence type="inferred from homology"/>
<dbReference type="InterPro" id="IPR000742">
    <property type="entry name" value="EGF"/>
</dbReference>
<dbReference type="GO" id="GO:0001669">
    <property type="term" value="C:acrosomal vesicle"/>
    <property type="evidence" value="ECO:0007669"/>
    <property type="project" value="TreeGrafter"/>
</dbReference>
<evidence type="ECO:0000256" key="7">
    <source>
        <dbReference type="PIRSR" id="PIRSR038193-1"/>
    </source>
</evidence>
<dbReference type="InterPro" id="IPR017853">
    <property type="entry name" value="GH"/>
</dbReference>
<keyword evidence="4 8" id="KW-1015">Disulfide bond</keyword>
<dbReference type="GO" id="GO:0005975">
    <property type="term" value="P:carbohydrate metabolic process"/>
    <property type="evidence" value="ECO:0007669"/>
    <property type="project" value="UniProtKB-UniRule"/>
</dbReference>
<dbReference type="PANTHER" id="PTHR11769">
    <property type="entry name" value="HYALURONIDASE"/>
    <property type="match status" value="1"/>
</dbReference>
<evidence type="ECO:0000256" key="10">
    <source>
        <dbReference type="SAM" id="Phobius"/>
    </source>
</evidence>
<feature type="disulfide bond" evidence="8">
    <location>
        <begin position="383"/>
        <end position="427"/>
    </location>
</feature>
<organism evidence="13 14">
    <name type="scientific">Albula goreensis</name>
    <dbReference type="NCBI Taxonomy" id="1534307"/>
    <lineage>
        <taxon>Eukaryota</taxon>
        <taxon>Metazoa</taxon>
        <taxon>Chordata</taxon>
        <taxon>Craniata</taxon>
        <taxon>Vertebrata</taxon>
        <taxon>Euteleostomi</taxon>
        <taxon>Actinopterygii</taxon>
        <taxon>Neopterygii</taxon>
        <taxon>Teleostei</taxon>
        <taxon>Albuliformes</taxon>
        <taxon>Albulidae</taxon>
        <taxon>Albula</taxon>
    </lineage>
</organism>
<dbReference type="SUPFAM" id="SSF51445">
    <property type="entry name" value="(Trans)glycosidases"/>
    <property type="match status" value="1"/>
</dbReference>
<dbReference type="EC" id="3.2.1.35" evidence="9"/>
<dbReference type="PROSITE" id="PS00022">
    <property type="entry name" value="EGF_1"/>
    <property type="match status" value="1"/>
</dbReference>
<protein>
    <recommendedName>
        <fullName evidence="9">Hyaluronidase</fullName>
        <ecNumber evidence="9">3.2.1.35</ecNumber>
    </recommendedName>
</protein>
<dbReference type="EMBL" id="JAERUA010000012">
    <property type="protein sequence ID" value="KAI1892918.1"/>
    <property type="molecule type" value="Genomic_DNA"/>
</dbReference>
<feature type="disulfide bond" evidence="8">
    <location>
        <begin position="429"/>
        <end position="438"/>
    </location>
</feature>
<dbReference type="PRINTS" id="PR00846">
    <property type="entry name" value="GLHYDRLASE56"/>
</dbReference>
<feature type="transmembrane region" description="Helical" evidence="10">
    <location>
        <begin position="12"/>
        <end position="30"/>
    </location>
</feature>
<feature type="disulfide bond" evidence="8">
    <location>
        <begin position="60"/>
        <end position="353"/>
    </location>
</feature>
<evidence type="ECO:0000259" key="11">
    <source>
        <dbReference type="PROSITE" id="PS00022"/>
    </source>
</evidence>
<dbReference type="PIRSF" id="PIRSF038193">
    <property type="entry name" value="Hyaluronidase"/>
    <property type="match status" value="1"/>
</dbReference>
<dbReference type="PANTHER" id="PTHR11769:SF19">
    <property type="entry name" value="HYALURONIDASE-3"/>
    <property type="match status" value="1"/>
</dbReference>
<evidence type="ECO:0000256" key="1">
    <source>
        <dbReference type="ARBA" id="ARBA00000251"/>
    </source>
</evidence>
<evidence type="ECO:0000256" key="9">
    <source>
        <dbReference type="RuleBase" id="RU610713"/>
    </source>
</evidence>
<dbReference type="AlphaFoldDB" id="A0A8T3DD94"/>
<name>A0A8T3DD94_9TELE</name>
<keyword evidence="14" id="KW-1185">Reference proteome</keyword>
<dbReference type="FunFam" id="3.20.20.70:FF:000065">
    <property type="entry name" value="Hyaluronidase"/>
    <property type="match status" value="1"/>
</dbReference>
<keyword evidence="10" id="KW-0472">Membrane</keyword>
<dbReference type="InterPro" id="IPR018155">
    <property type="entry name" value="Hyaluronidase"/>
</dbReference>
<sequence length="443" mass="50045">MCQALIQDLGAVMFALLNLALLGVASTVALQHPETVVLAAGPLVEGRPFAVVWNMPTAHCQKRYGIHFNLSAFDIIENHHEEFLGQNMTIFYHNKLGLYPYLTQGDVRVNGGVPQKGLLRAHLTMAEWQIEALLWPRFHGLAVIDWEEWRPLWVDNFGKKRMYQELSKELVREEHPELSSREVMGLARKEFEKGAREFMSGTLQVGVNLRPAGQWGFYGLPRCPNYHKGHHDRNYTGQCHTNTAVKNDRLSWLWDKSTALYPSIYLPRHLAGSSDAALMVRFRVLEALRVASKYPSSGTATPVMPYARVAFIHTLQFLNKEDLEHTLGESAALGAAGVVLWGQVQFAKSKRQCELLQDYVNTVLGDYVRALKRGAQRCSQMLCNGNGRCARQDPHSGHMMHLSSNPELHCTSDSTHNSTQFRLAFQCLCYEGWTGEVCQDRIP</sequence>
<evidence type="ECO:0000256" key="6">
    <source>
        <dbReference type="PIRNR" id="PIRNR038193"/>
    </source>
</evidence>